<evidence type="ECO:0000313" key="2">
    <source>
        <dbReference type="Proteomes" id="UP001293254"/>
    </source>
</evidence>
<gene>
    <name evidence="1" type="ORF">Salat_2497500</name>
</gene>
<reference evidence="1" key="1">
    <citation type="submission" date="2020-06" db="EMBL/GenBank/DDBJ databases">
        <authorList>
            <person name="Li T."/>
            <person name="Hu X."/>
            <person name="Zhang T."/>
            <person name="Song X."/>
            <person name="Zhang H."/>
            <person name="Dai N."/>
            <person name="Sheng W."/>
            <person name="Hou X."/>
            <person name="Wei L."/>
        </authorList>
    </citation>
    <scope>NUCLEOTIDE SEQUENCE</scope>
    <source>
        <strain evidence="1">3651</strain>
        <tissue evidence="1">Leaf</tissue>
    </source>
</reference>
<name>A0AAE2CC90_9LAMI</name>
<evidence type="ECO:0000313" key="1">
    <source>
        <dbReference type="EMBL" id="KAK4416720.1"/>
    </source>
</evidence>
<comment type="caution">
    <text evidence="1">The sequence shown here is derived from an EMBL/GenBank/DDBJ whole genome shotgun (WGS) entry which is preliminary data.</text>
</comment>
<accession>A0AAE2CC90</accession>
<dbReference type="AlphaFoldDB" id="A0AAE2CC90"/>
<proteinExistence type="predicted"/>
<reference evidence="1" key="2">
    <citation type="journal article" date="2024" name="Plant">
        <title>Genomic evolution and insights into agronomic trait innovations of Sesamum species.</title>
        <authorList>
            <person name="Miao H."/>
            <person name="Wang L."/>
            <person name="Qu L."/>
            <person name="Liu H."/>
            <person name="Sun Y."/>
            <person name="Le M."/>
            <person name="Wang Q."/>
            <person name="Wei S."/>
            <person name="Zheng Y."/>
            <person name="Lin W."/>
            <person name="Duan Y."/>
            <person name="Cao H."/>
            <person name="Xiong S."/>
            <person name="Wang X."/>
            <person name="Wei L."/>
            <person name="Li C."/>
            <person name="Ma Q."/>
            <person name="Ju M."/>
            <person name="Zhao R."/>
            <person name="Li G."/>
            <person name="Mu C."/>
            <person name="Tian Q."/>
            <person name="Mei H."/>
            <person name="Zhang T."/>
            <person name="Gao T."/>
            <person name="Zhang H."/>
        </authorList>
    </citation>
    <scope>NUCLEOTIDE SEQUENCE</scope>
    <source>
        <strain evidence="1">3651</strain>
    </source>
</reference>
<dbReference type="Proteomes" id="UP001293254">
    <property type="component" value="Unassembled WGS sequence"/>
</dbReference>
<sequence length="132" mass="15037">MKSQVDILFCHIFAINMTNSSQENCAFSFRWLAALGFVMATGTTNWPTVLDHVCQLVDDMKRSYMSLVARTLFSSILAILWDSVTRAQQWQKEIQLSVSSFAHATNPVVRNGKRNFSYPYQVLLINSPERGK</sequence>
<dbReference type="EMBL" id="JACGWO010000010">
    <property type="protein sequence ID" value="KAK4416720.1"/>
    <property type="molecule type" value="Genomic_DNA"/>
</dbReference>
<protein>
    <submittedName>
        <fullName evidence="1">Uncharacterized protein</fullName>
    </submittedName>
</protein>
<keyword evidence="2" id="KW-1185">Reference proteome</keyword>
<organism evidence="1 2">
    <name type="scientific">Sesamum alatum</name>
    <dbReference type="NCBI Taxonomy" id="300844"/>
    <lineage>
        <taxon>Eukaryota</taxon>
        <taxon>Viridiplantae</taxon>
        <taxon>Streptophyta</taxon>
        <taxon>Embryophyta</taxon>
        <taxon>Tracheophyta</taxon>
        <taxon>Spermatophyta</taxon>
        <taxon>Magnoliopsida</taxon>
        <taxon>eudicotyledons</taxon>
        <taxon>Gunneridae</taxon>
        <taxon>Pentapetalae</taxon>
        <taxon>asterids</taxon>
        <taxon>lamiids</taxon>
        <taxon>Lamiales</taxon>
        <taxon>Pedaliaceae</taxon>
        <taxon>Sesamum</taxon>
    </lineage>
</organism>